<reference evidence="2 3" key="2">
    <citation type="submission" date="2024-07" db="EMBL/GenBank/DDBJ databases">
        <authorList>
            <person name="Akdeniz Z."/>
        </authorList>
    </citation>
    <scope>NUCLEOTIDE SEQUENCE [LARGE SCALE GENOMIC DNA]</scope>
</reference>
<evidence type="ECO:0000313" key="3">
    <source>
        <dbReference type="Proteomes" id="UP001642409"/>
    </source>
</evidence>
<dbReference type="AlphaFoldDB" id="A0AA86QYS7"/>
<evidence type="ECO:0000313" key="2">
    <source>
        <dbReference type="EMBL" id="CAL5976950.1"/>
    </source>
</evidence>
<proteinExistence type="predicted"/>
<comment type="caution">
    <text evidence="1">The sequence shown here is derived from an EMBL/GenBank/DDBJ whole genome shotgun (WGS) entry which is preliminary data.</text>
</comment>
<accession>A0AA86QYS7</accession>
<reference evidence="1" key="1">
    <citation type="submission" date="2023-06" db="EMBL/GenBank/DDBJ databases">
        <authorList>
            <person name="Kurt Z."/>
        </authorList>
    </citation>
    <scope>NUCLEOTIDE SEQUENCE</scope>
</reference>
<gene>
    <name evidence="2" type="ORF">HINF_LOCUS4072</name>
    <name evidence="1" type="ORF">HINF_LOCUS49988</name>
</gene>
<keyword evidence="3" id="KW-1185">Reference proteome</keyword>
<evidence type="ECO:0000313" key="1">
    <source>
        <dbReference type="EMBL" id="CAI9962343.1"/>
    </source>
</evidence>
<sequence>MNAYTVVMSWLLSCLNCSSSSFALQLFFCSFLSMSSRFLIQWAVTLSTIAFQLISLQNELGQLFCVYSSSICLCINPCLDFACSSSSSRSSASYLSSRVKFSSCSASFDWSVLSCSSTWRSYLVRALYLFFSVVIFSSCKRRSAFSASRVCKYWDSDVLE</sequence>
<organism evidence="1">
    <name type="scientific">Hexamita inflata</name>
    <dbReference type="NCBI Taxonomy" id="28002"/>
    <lineage>
        <taxon>Eukaryota</taxon>
        <taxon>Metamonada</taxon>
        <taxon>Diplomonadida</taxon>
        <taxon>Hexamitidae</taxon>
        <taxon>Hexamitinae</taxon>
        <taxon>Hexamita</taxon>
    </lineage>
</organism>
<protein>
    <submittedName>
        <fullName evidence="2">Hypothetical_protein</fullName>
    </submittedName>
</protein>
<dbReference type="EMBL" id="CATOUU010000952">
    <property type="protein sequence ID" value="CAI9962343.1"/>
    <property type="molecule type" value="Genomic_DNA"/>
</dbReference>
<name>A0AA86QYS7_9EUKA</name>
<dbReference type="Proteomes" id="UP001642409">
    <property type="component" value="Unassembled WGS sequence"/>
</dbReference>
<dbReference type="EMBL" id="CAXDID020000007">
    <property type="protein sequence ID" value="CAL5976950.1"/>
    <property type="molecule type" value="Genomic_DNA"/>
</dbReference>